<comment type="caution">
    <text evidence="4">The sequence shown here is derived from an EMBL/GenBank/DDBJ whole genome shotgun (WGS) entry which is preliminary data.</text>
</comment>
<dbReference type="PANTHER" id="PTHR12654:SF0">
    <property type="entry name" value="NON-LYSOSOMAL GLUCOSYLCERAMIDASE"/>
    <property type="match status" value="1"/>
</dbReference>
<evidence type="ECO:0000259" key="2">
    <source>
        <dbReference type="Pfam" id="PF04685"/>
    </source>
</evidence>
<proteinExistence type="predicted"/>
<dbReference type="Gene3D" id="1.50.10.10">
    <property type="match status" value="1"/>
</dbReference>
<evidence type="ECO:0000313" key="4">
    <source>
        <dbReference type="EMBL" id="TWT36615.1"/>
    </source>
</evidence>
<dbReference type="GO" id="GO:0008422">
    <property type="term" value="F:beta-glucosidase activity"/>
    <property type="evidence" value="ECO:0007669"/>
    <property type="project" value="TreeGrafter"/>
</dbReference>
<dbReference type="Pfam" id="PF04685">
    <property type="entry name" value="DUF608"/>
    <property type="match status" value="1"/>
</dbReference>
<dbReference type="PANTHER" id="PTHR12654">
    <property type="entry name" value="BILE ACID BETA-GLUCOSIDASE-RELATED"/>
    <property type="match status" value="1"/>
</dbReference>
<dbReference type="InterPro" id="IPR052566">
    <property type="entry name" value="Non-lysos_glucosylceramidase"/>
</dbReference>
<evidence type="ECO:0008006" key="6">
    <source>
        <dbReference type="Google" id="ProtNLM"/>
    </source>
</evidence>
<dbReference type="OrthoDB" id="1007311at2"/>
<name>A0A5C5VG05_9BACT</name>
<feature type="chain" id="PRO_5022971713" description="Glycosyl-hydrolase family 116 N-terminal domain-containing protein" evidence="1">
    <location>
        <begin position="21"/>
        <end position="511"/>
    </location>
</feature>
<evidence type="ECO:0000256" key="1">
    <source>
        <dbReference type="SAM" id="SignalP"/>
    </source>
</evidence>
<feature type="domain" description="Glycosyl-hydrolase family 116 N-terminal" evidence="3">
    <location>
        <begin position="69"/>
        <end position="229"/>
    </location>
</feature>
<evidence type="ECO:0000313" key="5">
    <source>
        <dbReference type="Proteomes" id="UP000316714"/>
    </source>
</evidence>
<gene>
    <name evidence="4" type="ORF">KOR34_15210</name>
</gene>
<accession>A0A5C5VG05</accession>
<protein>
    <recommendedName>
        <fullName evidence="6">Glycosyl-hydrolase family 116 N-terminal domain-containing protein</fullName>
    </recommendedName>
</protein>
<reference evidence="4 5" key="1">
    <citation type="submission" date="2019-02" db="EMBL/GenBank/DDBJ databases">
        <title>Deep-cultivation of Planctomycetes and their phenomic and genomic characterization uncovers novel biology.</title>
        <authorList>
            <person name="Wiegand S."/>
            <person name="Jogler M."/>
            <person name="Boedeker C."/>
            <person name="Pinto D."/>
            <person name="Vollmers J."/>
            <person name="Rivas-Marin E."/>
            <person name="Kohn T."/>
            <person name="Peeters S.H."/>
            <person name="Heuer A."/>
            <person name="Rast P."/>
            <person name="Oberbeckmann S."/>
            <person name="Bunk B."/>
            <person name="Jeske O."/>
            <person name="Meyerdierks A."/>
            <person name="Storesund J.E."/>
            <person name="Kallscheuer N."/>
            <person name="Luecker S."/>
            <person name="Lage O.M."/>
            <person name="Pohl T."/>
            <person name="Merkel B.J."/>
            <person name="Hornburger P."/>
            <person name="Mueller R.-W."/>
            <person name="Bruemmer F."/>
            <person name="Labrenz M."/>
            <person name="Spormann A.M."/>
            <person name="Op Den Camp H."/>
            <person name="Overmann J."/>
            <person name="Amann R."/>
            <person name="Jetten M.S.M."/>
            <person name="Mascher T."/>
            <person name="Medema M.H."/>
            <person name="Devos D.P."/>
            <person name="Kaster A.-K."/>
            <person name="Ovreas L."/>
            <person name="Rohde M."/>
            <person name="Galperin M.Y."/>
            <person name="Jogler C."/>
        </authorList>
    </citation>
    <scope>NUCLEOTIDE SEQUENCE [LARGE SCALE GENOMIC DNA]</scope>
    <source>
        <strain evidence="4 5">KOR34</strain>
    </source>
</reference>
<feature type="signal peptide" evidence="1">
    <location>
        <begin position="1"/>
        <end position="20"/>
    </location>
</feature>
<keyword evidence="1" id="KW-0732">Signal</keyword>
<dbReference type="InterPro" id="IPR024462">
    <property type="entry name" value="GH116_N"/>
</dbReference>
<keyword evidence="5" id="KW-1185">Reference proteome</keyword>
<dbReference type="GO" id="GO:0005975">
    <property type="term" value="P:carbohydrate metabolic process"/>
    <property type="evidence" value="ECO:0007669"/>
    <property type="project" value="InterPro"/>
</dbReference>
<feature type="domain" description="Glycosyl-hydrolase family 116 catalytic region" evidence="2">
    <location>
        <begin position="443"/>
        <end position="505"/>
    </location>
</feature>
<dbReference type="EMBL" id="SIHJ01000001">
    <property type="protein sequence ID" value="TWT36615.1"/>
    <property type="molecule type" value="Genomic_DNA"/>
</dbReference>
<dbReference type="Proteomes" id="UP000316714">
    <property type="component" value="Unassembled WGS sequence"/>
</dbReference>
<dbReference type="Pfam" id="PF12215">
    <property type="entry name" value="Glyco_hydr_116N"/>
    <property type="match status" value="1"/>
</dbReference>
<sequence length="511" mass="56869" precursor="true">MKAVHSLLVGVLALARLSLAADPAELYRELIPEDKRLDPTWIESLTERGHALDRGISGSKKDNTLKYIGMPVGGIACGTLIMDGAGQLYSWDIFRGRPLGVVKQEIPLPEGYQGFRNGRIKKMRPLDGANYMNPPTFDQFAPPVQQGFKLTVDGERAFLIGPQDWETVEFTGRWPLGTVRYADPDCPVEVQLDAYSPFIPLHVEDSKLPATILCFSLTNPTSESHTIVLEGWLGKDAKDVASHPIDRSEFTAVVLEFADASQKKRRGSLGLGVLDTAKAFTQDNVSGLRVSIDLAPGASRAVPLFIAWHFGHHAYTHRFDTATDVIGYIARSYLRLSSDTHSWVNTWSDTTLPHWFMDRSMASASTMQTANLQFAGDRFWAWEGIGAGAGTCTHVWGYAQTMARLFPSLERNLREKTDFGLYQLPDGGVPFRPSKDKQKVAIDGQCGIVLRSYREHLCSVDDAFLARNWPSIKKAVEYLIAFDKSDDAYDGLLDGQQHNTLDAEWRRPQGY</sequence>
<organism evidence="4 5">
    <name type="scientific">Posidoniimonas corsicana</name>
    <dbReference type="NCBI Taxonomy" id="1938618"/>
    <lineage>
        <taxon>Bacteria</taxon>
        <taxon>Pseudomonadati</taxon>
        <taxon>Planctomycetota</taxon>
        <taxon>Planctomycetia</taxon>
        <taxon>Pirellulales</taxon>
        <taxon>Lacipirellulaceae</taxon>
        <taxon>Posidoniimonas</taxon>
    </lineage>
</organism>
<dbReference type="InterPro" id="IPR012341">
    <property type="entry name" value="6hp_glycosidase-like_sf"/>
</dbReference>
<dbReference type="InterPro" id="IPR006775">
    <property type="entry name" value="GH116_catalytic"/>
</dbReference>
<dbReference type="AlphaFoldDB" id="A0A5C5VG05"/>
<evidence type="ECO:0000259" key="3">
    <source>
        <dbReference type="Pfam" id="PF12215"/>
    </source>
</evidence>